<evidence type="ECO:0000313" key="3">
    <source>
        <dbReference type="EMBL" id="KAF9494294.1"/>
    </source>
</evidence>
<dbReference type="Pfam" id="PF24764">
    <property type="entry name" value="rva_4"/>
    <property type="match status" value="1"/>
</dbReference>
<dbReference type="Proteomes" id="UP000807025">
    <property type="component" value="Unassembled WGS sequence"/>
</dbReference>
<dbReference type="PANTHER" id="PTHR46791:SF5">
    <property type="entry name" value="CLR5 DOMAIN-CONTAINING PROTEIN-RELATED"/>
    <property type="match status" value="1"/>
</dbReference>
<name>A0A9P5ZXT7_PLEER</name>
<dbReference type="EMBL" id="MU154575">
    <property type="protein sequence ID" value="KAF9494294.1"/>
    <property type="molecule type" value="Genomic_DNA"/>
</dbReference>
<proteinExistence type="predicted"/>
<feature type="region of interest" description="Disordered" evidence="1">
    <location>
        <begin position="120"/>
        <end position="164"/>
    </location>
</feature>
<feature type="compositionally biased region" description="Acidic residues" evidence="1">
    <location>
        <begin position="137"/>
        <end position="164"/>
    </location>
</feature>
<evidence type="ECO:0000313" key="4">
    <source>
        <dbReference type="Proteomes" id="UP000807025"/>
    </source>
</evidence>
<protein>
    <recommendedName>
        <fullName evidence="2">Integrase core domain-containing protein</fullName>
    </recommendedName>
</protein>
<feature type="domain" description="Integrase core" evidence="2">
    <location>
        <begin position="2"/>
        <end position="106"/>
    </location>
</feature>
<evidence type="ECO:0000256" key="1">
    <source>
        <dbReference type="SAM" id="MobiDB-lite"/>
    </source>
</evidence>
<dbReference type="AlphaFoldDB" id="A0A9P5ZXT7"/>
<feature type="compositionally biased region" description="Polar residues" evidence="1">
    <location>
        <begin position="120"/>
        <end position="136"/>
    </location>
</feature>
<dbReference type="OrthoDB" id="3013454at2759"/>
<dbReference type="InterPro" id="IPR058913">
    <property type="entry name" value="Integrase_dom_put"/>
</dbReference>
<sequence length="284" mass="32661">MILSRGPNRASFVWGPSTNNTRIERVWGEVGGQFARAWRGFFLRLERQHHLDHKNPHHRWILHFLFLGEINNDCEEFRVNWNSHPISGEGHDQSPDDLRFLGSLQHGIYKNESASAHMYENTQPQGEETAQWSSSEMCEEDRMDVDADGQSGSEDDGEWYDDDEHNELRSDRQWTAASAETTVRHKPVKVPHSVCPFDKAGRQLFETAVSVAQEHNFVPAGYGVLLDEWDDDGYPSEEIITSGKKGGKELRVTLPIKTWKPRAERWAQALYAYTMFDELSQMLS</sequence>
<comment type="caution">
    <text evidence="3">The sequence shown here is derived from an EMBL/GenBank/DDBJ whole genome shotgun (WGS) entry which is preliminary data.</text>
</comment>
<organism evidence="3 4">
    <name type="scientific">Pleurotus eryngii</name>
    <name type="common">Boletus of the steppes</name>
    <dbReference type="NCBI Taxonomy" id="5323"/>
    <lineage>
        <taxon>Eukaryota</taxon>
        <taxon>Fungi</taxon>
        <taxon>Dikarya</taxon>
        <taxon>Basidiomycota</taxon>
        <taxon>Agaricomycotina</taxon>
        <taxon>Agaricomycetes</taxon>
        <taxon>Agaricomycetidae</taxon>
        <taxon>Agaricales</taxon>
        <taxon>Pleurotineae</taxon>
        <taxon>Pleurotaceae</taxon>
        <taxon>Pleurotus</taxon>
    </lineage>
</organism>
<reference evidence="3" key="1">
    <citation type="submission" date="2020-11" db="EMBL/GenBank/DDBJ databases">
        <authorList>
            <consortium name="DOE Joint Genome Institute"/>
            <person name="Ahrendt S."/>
            <person name="Riley R."/>
            <person name="Andreopoulos W."/>
            <person name="Labutti K."/>
            <person name="Pangilinan J."/>
            <person name="Ruiz-Duenas F.J."/>
            <person name="Barrasa J.M."/>
            <person name="Sanchez-Garcia M."/>
            <person name="Camarero S."/>
            <person name="Miyauchi S."/>
            <person name="Serrano A."/>
            <person name="Linde D."/>
            <person name="Babiker R."/>
            <person name="Drula E."/>
            <person name="Ayuso-Fernandez I."/>
            <person name="Pacheco R."/>
            <person name="Padilla G."/>
            <person name="Ferreira P."/>
            <person name="Barriuso J."/>
            <person name="Kellner H."/>
            <person name="Castanera R."/>
            <person name="Alfaro M."/>
            <person name="Ramirez L."/>
            <person name="Pisabarro A.G."/>
            <person name="Kuo A."/>
            <person name="Tritt A."/>
            <person name="Lipzen A."/>
            <person name="He G."/>
            <person name="Yan M."/>
            <person name="Ng V."/>
            <person name="Cullen D."/>
            <person name="Martin F."/>
            <person name="Rosso M.-N."/>
            <person name="Henrissat B."/>
            <person name="Hibbett D."/>
            <person name="Martinez A.T."/>
            <person name="Grigoriev I.V."/>
        </authorList>
    </citation>
    <scope>NUCLEOTIDE SEQUENCE</scope>
    <source>
        <strain evidence="3">ATCC 90797</strain>
    </source>
</reference>
<gene>
    <name evidence="3" type="ORF">BDN71DRAFT_1471712</name>
</gene>
<keyword evidence="4" id="KW-1185">Reference proteome</keyword>
<accession>A0A9P5ZXT7</accession>
<dbReference type="PANTHER" id="PTHR46791">
    <property type="entry name" value="EXPRESSED PROTEIN"/>
    <property type="match status" value="1"/>
</dbReference>
<evidence type="ECO:0000259" key="2">
    <source>
        <dbReference type="Pfam" id="PF24764"/>
    </source>
</evidence>